<keyword evidence="3" id="KW-1185">Reference proteome</keyword>
<protein>
    <submittedName>
        <fullName evidence="2">Uncharacterized protein</fullName>
    </submittedName>
</protein>
<feature type="region of interest" description="Disordered" evidence="1">
    <location>
        <begin position="36"/>
        <end position="88"/>
    </location>
</feature>
<dbReference type="Proteomes" id="UP001365542">
    <property type="component" value="Unassembled WGS sequence"/>
</dbReference>
<organism evidence="2 3">
    <name type="scientific">Orbilia ellipsospora</name>
    <dbReference type="NCBI Taxonomy" id="2528407"/>
    <lineage>
        <taxon>Eukaryota</taxon>
        <taxon>Fungi</taxon>
        <taxon>Dikarya</taxon>
        <taxon>Ascomycota</taxon>
        <taxon>Pezizomycotina</taxon>
        <taxon>Orbiliomycetes</taxon>
        <taxon>Orbiliales</taxon>
        <taxon>Orbiliaceae</taxon>
        <taxon>Orbilia</taxon>
    </lineage>
</organism>
<feature type="region of interest" description="Disordered" evidence="1">
    <location>
        <begin position="401"/>
        <end position="492"/>
    </location>
</feature>
<reference evidence="2 3" key="1">
    <citation type="submission" date="2019-10" db="EMBL/GenBank/DDBJ databases">
        <authorList>
            <person name="Palmer J.M."/>
        </authorList>
    </citation>
    <scope>NUCLEOTIDE SEQUENCE [LARGE SCALE GENOMIC DNA]</scope>
    <source>
        <strain evidence="2 3">TWF694</strain>
    </source>
</reference>
<accession>A0AAV9XKY1</accession>
<proteinExistence type="predicted"/>
<comment type="caution">
    <text evidence="2">The sequence shown here is derived from an EMBL/GenBank/DDBJ whole genome shotgun (WGS) entry which is preliminary data.</text>
</comment>
<dbReference type="AlphaFoldDB" id="A0AAV9XKY1"/>
<evidence type="ECO:0000313" key="2">
    <source>
        <dbReference type="EMBL" id="KAK6542181.1"/>
    </source>
</evidence>
<feature type="compositionally biased region" description="Acidic residues" evidence="1">
    <location>
        <begin position="449"/>
        <end position="465"/>
    </location>
</feature>
<name>A0AAV9XKY1_9PEZI</name>
<evidence type="ECO:0000256" key="1">
    <source>
        <dbReference type="SAM" id="MobiDB-lite"/>
    </source>
</evidence>
<evidence type="ECO:0000313" key="3">
    <source>
        <dbReference type="Proteomes" id="UP001365542"/>
    </source>
</evidence>
<sequence length="492" mass="56027">MKSSIPILTRRSPTSHLRDTIPLAIIYPPTIPKRYATSSTDWKPRTFFKPGEGNPSNYRSENAPRYRSNNNGSYPKNGEWSFKPKGRDIEGVSHRKNVHVVDSTTGEESRLNRKHSRAVRKELKKGIRADSEEERSNADNIANYSKNYMNAIQSHNVSTTVYRSPLMKVQYCTAILLLRTFPVLLNPFHPLLRTALQKHEENHEIGYFLHMHTSSKNFTGKQATVRKVVRAKTRSAWETVLADRGYDVKTGRFVQHLKPDWHPSRGDIRQQDIKGTITLHPSEACKSARFEDLLRECEKGLNAVLESKQRDYRMENMMQPSNLWRFYDWKRRLLLKRYVEMGYGLSIQGQLGWRFREAIEEVRGGGDPGVGVKGEGGEYLVEMEGKTLDIGPLKRRESKAKQGFGLSMNSEAKAEMPGAPDDAEMDKLFGDIMGEEGEEDPGSGGLDWGLDDMGNEEEDDSDDDDFPTKPKGNKKVDQKSSSTNSIQYNDDF</sequence>
<feature type="compositionally biased region" description="Polar residues" evidence="1">
    <location>
        <begin position="479"/>
        <end position="492"/>
    </location>
</feature>
<gene>
    <name evidence="2" type="ORF">TWF694_007944</name>
</gene>
<dbReference type="EMBL" id="JAVHJO010000003">
    <property type="protein sequence ID" value="KAK6542181.1"/>
    <property type="molecule type" value="Genomic_DNA"/>
</dbReference>